<feature type="compositionally biased region" description="Low complexity" evidence="3">
    <location>
        <begin position="120"/>
        <end position="129"/>
    </location>
</feature>
<dbReference type="InterPro" id="IPR023149">
    <property type="entry name" value="Trans_acon_MeTrfase_C"/>
</dbReference>
<dbReference type="Proteomes" id="UP000803844">
    <property type="component" value="Unassembled WGS sequence"/>
</dbReference>
<evidence type="ECO:0000259" key="4">
    <source>
        <dbReference type="Pfam" id="PF13649"/>
    </source>
</evidence>
<dbReference type="EMBL" id="MU032351">
    <property type="protein sequence ID" value="KAF3761925.1"/>
    <property type="molecule type" value="Genomic_DNA"/>
</dbReference>
<comment type="caution">
    <text evidence="5">The sequence shown here is derived from an EMBL/GenBank/DDBJ whole genome shotgun (WGS) entry which is preliminary data.</text>
</comment>
<evidence type="ECO:0000256" key="2">
    <source>
        <dbReference type="ARBA" id="ARBA00022679"/>
    </source>
</evidence>
<dbReference type="RefSeq" id="XP_040772904.1">
    <property type="nucleotide sequence ID" value="XM_040919203.1"/>
</dbReference>
<name>A0A9P4XWM2_CRYP1</name>
<dbReference type="SUPFAM" id="SSF53335">
    <property type="entry name" value="S-adenosyl-L-methionine-dependent methyltransferases"/>
    <property type="match status" value="1"/>
</dbReference>
<dbReference type="Pfam" id="PF13649">
    <property type="entry name" value="Methyltransf_25"/>
    <property type="match status" value="1"/>
</dbReference>
<evidence type="ECO:0000256" key="3">
    <source>
        <dbReference type="SAM" id="MobiDB-lite"/>
    </source>
</evidence>
<dbReference type="InterPro" id="IPR029063">
    <property type="entry name" value="SAM-dependent_MTases_sf"/>
</dbReference>
<dbReference type="NCBIfam" id="NF002463">
    <property type="entry name" value="PRK01683.1"/>
    <property type="match status" value="1"/>
</dbReference>
<keyword evidence="2" id="KW-0808">Transferase</keyword>
<feature type="region of interest" description="Disordered" evidence="3">
    <location>
        <begin position="111"/>
        <end position="130"/>
    </location>
</feature>
<dbReference type="GO" id="GO:0030798">
    <property type="term" value="F:trans-aconitate 2-methyltransferase activity"/>
    <property type="evidence" value="ECO:0007669"/>
    <property type="project" value="InterPro"/>
</dbReference>
<sequence>MSQEHHQKSTTTTTTSSSSSSSSSSTQATPDWSANQYLKFGSERTRAVHDLVANIPLQDPKHIIDLGCGPGNSTAVLASRWPDAQVSGVDSSPDMLAKARANLPGVTFTQADLHTYEPPTTTTTSSSSSIGPGTADLLFSNAVFHWLRREQRIPTVQRLLSGQCAGGVLALQVPDNYEEPSHKAMRETALLEGPWTEYFQEAPAEQRPDLDPIETPAEWYDALQPLCARVDVWHVLYQHVMESPAAIVEWVKGTGLMPFLNLLPTQEIKDAYLKAYEQRLGEMYPRLIDGKVMLRYPRLFVVATRK</sequence>
<proteinExistence type="predicted"/>
<dbReference type="Gene3D" id="3.40.50.150">
    <property type="entry name" value="Vaccinia Virus protein VP39"/>
    <property type="match status" value="1"/>
</dbReference>
<gene>
    <name evidence="5" type="ORF">M406DRAFT_295632</name>
</gene>
<keyword evidence="6" id="KW-1185">Reference proteome</keyword>
<reference evidence="5" key="1">
    <citation type="journal article" date="2020" name="Phytopathology">
        <title>Genome sequence of the chestnut blight fungus Cryphonectria parasitica EP155: A fundamental resource for an archetypical invasive plant pathogen.</title>
        <authorList>
            <person name="Crouch J.A."/>
            <person name="Dawe A."/>
            <person name="Aerts A."/>
            <person name="Barry K."/>
            <person name="Churchill A.C.L."/>
            <person name="Grimwood J."/>
            <person name="Hillman B."/>
            <person name="Milgroom M.G."/>
            <person name="Pangilinan J."/>
            <person name="Smith M."/>
            <person name="Salamov A."/>
            <person name="Schmutz J."/>
            <person name="Yadav J."/>
            <person name="Grigoriev I.V."/>
            <person name="Nuss D."/>
        </authorList>
    </citation>
    <scope>NUCLEOTIDE SEQUENCE</scope>
    <source>
        <strain evidence="5">EP155</strain>
    </source>
</reference>
<feature type="compositionally biased region" description="Low complexity" evidence="3">
    <location>
        <begin position="9"/>
        <end position="26"/>
    </location>
</feature>
<dbReference type="CDD" id="cd02440">
    <property type="entry name" value="AdoMet_MTases"/>
    <property type="match status" value="1"/>
</dbReference>
<dbReference type="PANTHER" id="PTHR43861:SF1">
    <property type="entry name" value="TRANS-ACONITATE 2-METHYLTRANSFERASE"/>
    <property type="match status" value="1"/>
</dbReference>
<keyword evidence="1 5" id="KW-0489">Methyltransferase</keyword>
<dbReference type="PANTHER" id="PTHR43861">
    <property type="entry name" value="TRANS-ACONITATE 2-METHYLTRANSFERASE-RELATED"/>
    <property type="match status" value="1"/>
</dbReference>
<dbReference type="Gene3D" id="1.10.150.290">
    <property type="entry name" value="S-adenosyl-L-methionine-dependent methyltransferases"/>
    <property type="match status" value="1"/>
</dbReference>
<dbReference type="AlphaFoldDB" id="A0A9P4XWM2"/>
<protein>
    <submittedName>
        <fullName evidence="5">S-adenosyl-L-methionine-dependent methyltransferase</fullName>
    </submittedName>
</protein>
<dbReference type="GeneID" id="63836332"/>
<evidence type="ECO:0000313" key="5">
    <source>
        <dbReference type="EMBL" id="KAF3761925.1"/>
    </source>
</evidence>
<feature type="region of interest" description="Disordered" evidence="3">
    <location>
        <begin position="1"/>
        <end position="30"/>
    </location>
</feature>
<dbReference type="InterPro" id="IPR041698">
    <property type="entry name" value="Methyltransf_25"/>
</dbReference>
<dbReference type="OrthoDB" id="66144at2759"/>
<evidence type="ECO:0000256" key="1">
    <source>
        <dbReference type="ARBA" id="ARBA00022603"/>
    </source>
</evidence>
<dbReference type="GO" id="GO:0032259">
    <property type="term" value="P:methylation"/>
    <property type="evidence" value="ECO:0007669"/>
    <property type="project" value="UniProtKB-KW"/>
</dbReference>
<evidence type="ECO:0000313" key="6">
    <source>
        <dbReference type="Proteomes" id="UP000803844"/>
    </source>
</evidence>
<organism evidence="5 6">
    <name type="scientific">Cryphonectria parasitica (strain ATCC 38755 / EP155)</name>
    <dbReference type="NCBI Taxonomy" id="660469"/>
    <lineage>
        <taxon>Eukaryota</taxon>
        <taxon>Fungi</taxon>
        <taxon>Dikarya</taxon>
        <taxon>Ascomycota</taxon>
        <taxon>Pezizomycotina</taxon>
        <taxon>Sordariomycetes</taxon>
        <taxon>Sordariomycetidae</taxon>
        <taxon>Diaporthales</taxon>
        <taxon>Cryphonectriaceae</taxon>
        <taxon>Cryphonectria-Endothia species complex</taxon>
        <taxon>Cryphonectria</taxon>
    </lineage>
</organism>
<feature type="domain" description="Methyltransferase" evidence="4">
    <location>
        <begin position="63"/>
        <end position="152"/>
    </location>
</feature>
<accession>A0A9P4XWM2</accession>